<dbReference type="GO" id="GO:0005524">
    <property type="term" value="F:ATP binding"/>
    <property type="evidence" value="ECO:0007669"/>
    <property type="project" value="InterPro"/>
</dbReference>
<dbReference type="Pfam" id="PF13335">
    <property type="entry name" value="Mg_chelatase_C"/>
    <property type="match status" value="1"/>
</dbReference>
<dbReference type="InterPro" id="IPR027417">
    <property type="entry name" value="P-loop_NTPase"/>
</dbReference>
<accession>A0A7T3ZYL5</accession>
<dbReference type="InterPro" id="IPR000523">
    <property type="entry name" value="Mg_chelatse_chII-like_cat_dom"/>
</dbReference>
<feature type="region of interest" description="Disordered" evidence="2">
    <location>
        <begin position="312"/>
        <end position="333"/>
    </location>
</feature>
<evidence type="ECO:0000256" key="1">
    <source>
        <dbReference type="ARBA" id="ARBA00006354"/>
    </source>
</evidence>
<dbReference type="PANTHER" id="PTHR32039">
    <property type="entry name" value="MAGNESIUM-CHELATASE SUBUNIT CHLI"/>
    <property type="match status" value="1"/>
</dbReference>
<evidence type="ECO:0000256" key="2">
    <source>
        <dbReference type="SAM" id="MobiDB-lite"/>
    </source>
</evidence>
<evidence type="ECO:0000313" key="5">
    <source>
        <dbReference type="Proteomes" id="UP000595374"/>
    </source>
</evidence>
<dbReference type="RefSeq" id="WP_198499146.1">
    <property type="nucleotide sequence ID" value="NZ_CP065989.1"/>
</dbReference>
<dbReference type="Gene3D" id="3.30.230.10">
    <property type="match status" value="1"/>
</dbReference>
<feature type="compositionally biased region" description="Basic and acidic residues" evidence="2">
    <location>
        <begin position="313"/>
        <end position="324"/>
    </location>
</feature>
<feature type="compositionally biased region" description="Acidic residues" evidence="2">
    <location>
        <begin position="9"/>
        <end position="19"/>
    </location>
</feature>
<gene>
    <name evidence="4" type="ORF">I6H47_14790</name>
</gene>
<dbReference type="SUPFAM" id="SSF52540">
    <property type="entry name" value="P-loop containing nucleoside triphosphate hydrolases"/>
    <property type="match status" value="1"/>
</dbReference>
<evidence type="ECO:0000259" key="3">
    <source>
        <dbReference type="SMART" id="SM00382"/>
    </source>
</evidence>
<dbReference type="SUPFAM" id="SSF54211">
    <property type="entry name" value="Ribosomal protein S5 domain 2-like"/>
    <property type="match status" value="1"/>
</dbReference>
<sequence length="557" mass="58552">MSEPLPVTGDDEFDPEPPAEADPWLDAAEEVDPSEPPPPLVVATPETTIVGRASAVALWGLTGKIVSIEASVSAGLPGIDIVGLPDTSVSESRKRLRAALAFLGTPVATEHLTVNLTPGSVPKIGTGFDLGIAVAVLRARRTITSADTERVIHCGELGLDGRIRPVSGVLPTLHSGLLAGFDRFVVPAGNASEAGLISGIEVIPVSSLAELVNLYGGALTVPALPPVIDVAGPAAHSPDLHDLAEVQGQEEARFGLEVAAAGGHNLLMRGTPGAGKTLLAQCLPGILPPLSDAEALEVAAIRSLRGELTAGDELDHRPPFEAPHHRSTASALVGGRRPGTVGILSRAHRGVLFMDEAPEFSRDVLEALRQPLEARQVHIHRAWGSMVLPAAFQLVMAANPCPCGAGMPAGGQSACQCTPMDKRRYRNRLSGPLLDRVDLQLELFPVSPADLRLGGDQEASAVVADRVHAARHAQEARYADCAWSLNANAPGSWLRDHFGMRPEVLRGLDRALETGRITMRGYDRVLRVATTLTDLAGAEAPDADRIAVALALRTQET</sequence>
<reference evidence="4 5" key="1">
    <citation type="submission" date="2020-12" db="EMBL/GenBank/DDBJ databases">
        <title>FDA dAtabase for Regulatory Grade micrObial Sequences (FDA-ARGOS): Supporting development and validation of Infectious Disease Dx tests.</title>
        <authorList>
            <person name="Sproer C."/>
            <person name="Gronow S."/>
            <person name="Severitt S."/>
            <person name="Schroder I."/>
            <person name="Tallon L."/>
            <person name="Sadzewicz L."/>
            <person name="Zhao X."/>
            <person name="Boylan J."/>
            <person name="Ott S."/>
            <person name="Bowen H."/>
            <person name="Vavikolanu K."/>
            <person name="Mehta A."/>
            <person name="Aluvathingal J."/>
            <person name="Nadendla S."/>
            <person name="Lowell S."/>
            <person name="Myers T."/>
            <person name="Yan Y."/>
            <person name="Sichtig H."/>
        </authorList>
    </citation>
    <scope>NUCLEOTIDE SEQUENCE [LARGE SCALE GENOMIC DNA]</scope>
    <source>
        <strain evidence="4 5">FDAARGOS_990</strain>
    </source>
</reference>
<dbReference type="EMBL" id="CP065989">
    <property type="protein sequence ID" value="QQB14022.1"/>
    <property type="molecule type" value="Genomic_DNA"/>
</dbReference>
<dbReference type="InterPro" id="IPR004482">
    <property type="entry name" value="Mg_chelat-rel"/>
</dbReference>
<dbReference type="Pfam" id="PF01078">
    <property type="entry name" value="Mg_chelatase"/>
    <property type="match status" value="1"/>
</dbReference>
<dbReference type="InterPro" id="IPR025158">
    <property type="entry name" value="Mg_chelat-rel_C"/>
</dbReference>
<dbReference type="Pfam" id="PF13541">
    <property type="entry name" value="ChlI"/>
    <property type="match status" value="1"/>
</dbReference>
<protein>
    <submittedName>
        <fullName evidence="4">YifB family Mg chelatase-like AAA ATPase</fullName>
    </submittedName>
</protein>
<comment type="similarity">
    <text evidence="1">Belongs to the Mg-chelatase subunits D/I family. ComM subfamily.</text>
</comment>
<dbReference type="InterPro" id="IPR045006">
    <property type="entry name" value="CHLI-like"/>
</dbReference>
<feature type="region of interest" description="Disordered" evidence="2">
    <location>
        <begin position="1"/>
        <end position="36"/>
    </location>
</feature>
<dbReference type="InterPro" id="IPR014721">
    <property type="entry name" value="Ribsml_uS5_D2-typ_fold_subgr"/>
</dbReference>
<dbReference type="InterPro" id="IPR020568">
    <property type="entry name" value="Ribosomal_Su5_D2-typ_SF"/>
</dbReference>
<dbReference type="NCBIfam" id="TIGR00368">
    <property type="entry name" value="YifB family Mg chelatase-like AAA ATPase"/>
    <property type="match status" value="1"/>
</dbReference>
<name>A0A7T3ZYL5_9MICO</name>
<dbReference type="Proteomes" id="UP000595374">
    <property type="component" value="Chromosome"/>
</dbReference>
<dbReference type="PANTHER" id="PTHR32039:SF7">
    <property type="entry name" value="COMPETENCE PROTEIN COMM"/>
    <property type="match status" value="1"/>
</dbReference>
<feature type="domain" description="AAA+ ATPase" evidence="3">
    <location>
        <begin position="262"/>
        <end position="447"/>
    </location>
</feature>
<proteinExistence type="inferred from homology"/>
<dbReference type="SMART" id="SM00382">
    <property type="entry name" value="AAA"/>
    <property type="match status" value="1"/>
</dbReference>
<dbReference type="Gene3D" id="3.40.50.300">
    <property type="entry name" value="P-loop containing nucleotide triphosphate hydrolases"/>
    <property type="match status" value="1"/>
</dbReference>
<dbReference type="AlphaFoldDB" id="A0A7T3ZYL5"/>
<dbReference type="InterPro" id="IPR003593">
    <property type="entry name" value="AAA+_ATPase"/>
</dbReference>
<organism evidence="4 5">
    <name type="scientific">Brevibacterium casei</name>
    <dbReference type="NCBI Taxonomy" id="33889"/>
    <lineage>
        <taxon>Bacteria</taxon>
        <taxon>Bacillati</taxon>
        <taxon>Actinomycetota</taxon>
        <taxon>Actinomycetes</taxon>
        <taxon>Micrococcales</taxon>
        <taxon>Brevibacteriaceae</taxon>
        <taxon>Brevibacterium</taxon>
    </lineage>
</organism>
<evidence type="ECO:0000313" key="4">
    <source>
        <dbReference type="EMBL" id="QQB14022.1"/>
    </source>
</evidence>